<feature type="binding site" evidence="14">
    <location>
        <begin position="18"/>
        <end position="20"/>
    </location>
    <ligand>
        <name>FMN</name>
        <dbReference type="ChEBI" id="CHEBI:58210"/>
    </ligand>
</feature>
<comment type="catalytic activity">
    <reaction evidence="10">
        <text>a 5,6-dihydrouridine in tRNA + NADP(+) = a uridine in tRNA + NADPH + H(+)</text>
        <dbReference type="Rhea" id="RHEA:23624"/>
        <dbReference type="Rhea" id="RHEA-COMP:13339"/>
        <dbReference type="Rhea" id="RHEA-COMP:13887"/>
        <dbReference type="ChEBI" id="CHEBI:15378"/>
        <dbReference type="ChEBI" id="CHEBI:57783"/>
        <dbReference type="ChEBI" id="CHEBI:58349"/>
        <dbReference type="ChEBI" id="CHEBI:65315"/>
        <dbReference type="ChEBI" id="CHEBI:74443"/>
    </reaction>
</comment>
<keyword evidence="4 12" id="KW-0285">Flavoprotein</keyword>
<keyword evidence="17" id="KW-1185">Reference proteome</keyword>
<dbReference type="AlphaFoldDB" id="A0A159Z4T2"/>
<protein>
    <recommendedName>
        <fullName evidence="12">tRNA-dihydrouridine synthase</fullName>
        <ecNumber evidence="12">1.3.1.-</ecNumber>
    </recommendedName>
</protein>
<dbReference type="PROSITE" id="PS01136">
    <property type="entry name" value="UPF0034"/>
    <property type="match status" value="1"/>
</dbReference>
<comment type="similarity">
    <text evidence="12">Belongs to the dus family.</text>
</comment>
<reference evidence="16 17" key="1">
    <citation type="submission" date="2015-09" db="EMBL/GenBank/DDBJ databases">
        <title>Complete genome sequence of Defluviimonas alba cai42t isolated from an oilfield in Xinjiang.</title>
        <authorList>
            <person name="Geng S."/>
            <person name="Pan X."/>
            <person name="Wu X."/>
        </authorList>
    </citation>
    <scope>NUCLEOTIDE SEQUENCE [LARGE SCALE GENOMIC DNA]</scope>
    <source>
        <strain evidence="17">cai42</strain>
    </source>
</reference>
<accession>A0A159Z4T2</accession>
<dbReference type="InterPro" id="IPR018517">
    <property type="entry name" value="tRNA_hU_synthase_CS"/>
</dbReference>
<dbReference type="InterPro" id="IPR024036">
    <property type="entry name" value="tRNA-dHydroUridine_Synthase_C"/>
</dbReference>
<keyword evidence="3" id="KW-0820">tRNA-binding</keyword>
<feature type="active site" description="Proton donor" evidence="13">
    <location>
        <position position="105"/>
    </location>
</feature>
<evidence type="ECO:0000256" key="14">
    <source>
        <dbReference type="PIRSR" id="PIRSR006621-2"/>
    </source>
</evidence>
<evidence type="ECO:0000256" key="3">
    <source>
        <dbReference type="ARBA" id="ARBA00022555"/>
    </source>
</evidence>
<dbReference type="Pfam" id="PF01207">
    <property type="entry name" value="Dus"/>
    <property type="match status" value="1"/>
</dbReference>
<dbReference type="Gene3D" id="1.10.1200.80">
    <property type="entry name" value="Putative flavin oxidoreducatase, domain 2"/>
    <property type="match status" value="1"/>
</dbReference>
<keyword evidence="8" id="KW-0694">RNA-binding</keyword>
<dbReference type="KEGG" id="daa:AKL17_2092"/>
<dbReference type="Gene3D" id="3.20.20.70">
    <property type="entry name" value="Aldolase class I"/>
    <property type="match status" value="1"/>
</dbReference>
<dbReference type="PANTHER" id="PTHR45846">
    <property type="entry name" value="TRNA-DIHYDROURIDINE(47) SYNTHASE [NAD(P)(+)]-LIKE"/>
    <property type="match status" value="1"/>
</dbReference>
<dbReference type="InterPro" id="IPR013785">
    <property type="entry name" value="Aldolase_TIM"/>
</dbReference>
<evidence type="ECO:0000256" key="4">
    <source>
        <dbReference type="ARBA" id="ARBA00022630"/>
    </source>
</evidence>
<dbReference type="EMBL" id="CP012661">
    <property type="protein sequence ID" value="AMY69338.1"/>
    <property type="molecule type" value="Genomic_DNA"/>
</dbReference>
<keyword evidence="9 12" id="KW-0560">Oxidoreductase</keyword>
<dbReference type="CDD" id="cd02801">
    <property type="entry name" value="DUS_like_FMN"/>
    <property type="match status" value="1"/>
</dbReference>
<evidence type="ECO:0000256" key="8">
    <source>
        <dbReference type="ARBA" id="ARBA00022884"/>
    </source>
</evidence>
<evidence type="ECO:0000256" key="11">
    <source>
        <dbReference type="ARBA" id="ARBA00048802"/>
    </source>
</evidence>
<evidence type="ECO:0000259" key="15">
    <source>
        <dbReference type="Pfam" id="PF01207"/>
    </source>
</evidence>
<dbReference type="PANTHER" id="PTHR45846:SF1">
    <property type="entry name" value="TRNA-DIHYDROURIDINE(47) SYNTHASE [NAD(P)(+)]-LIKE"/>
    <property type="match status" value="1"/>
</dbReference>
<evidence type="ECO:0000256" key="13">
    <source>
        <dbReference type="PIRSR" id="PIRSR006621-1"/>
    </source>
</evidence>
<keyword evidence="7" id="KW-0521">NADP</keyword>
<proteinExistence type="inferred from homology"/>
<evidence type="ECO:0000256" key="5">
    <source>
        <dbReference type="ARBA" id="ARBA00022643"/>
    </source>
</evidence>
<dbReference type="EC" id="1.3.1.-" evidence="12"/>
<name>A0A159Z4T2_9RHOB</name>
<feature type="domain" description="DUS-like FMN-binding" evidence="15">
    <location>
        <begin position="15"/>
        <end position="306"/>
    </location>
</feature>
<evidence type="ECO:0000313" key="16">
    <source>
        <dbReference type="EMBL" id="AMY69338.1"/>
    </source>
</evidence>
<comment type="function">
    <text evidence="2 12">Catalyzes the synthesis of 5,6-dihydrouridine (D), a modified base found in the D-loop of most tRNAs, via the reduction of the C5-C6 double bond in target uridines.</text>
</comment>
<dbReference type="GO" id="GO:0017150">
    <property type="term" value="F:tRNA dihydrouridine synthase activity"/>
    <property type="evidence" value="ECO:0007669"/>
    <property type="project" value="InterPro"/>
</dbReference>
<keyword evidence="5 12" id="KW-0288">FMN</keyword>
<dbReference type="InterPro" id="IPR035587">
    <property type="entry name" value="DUS-like_FMN-bd"/>
</dbReference>
<comment type="catalytic activity">
    <reaction evidence="11">
        <text>a 5,6-dihydrouridine in tRNA + NAD(+) = a uridine in tRNA + NADH + H(+)</text>
        <dbReference type="Rhea" id="RHEA:54452"/>
        <dbReference type="Rhea" id="RHEA-COMP:13339"/>
        <dbReference type="Rhea" id="RHEA-COMP:13887"/>
        <dbReference type="ChEBI" id="CHEBI:15378"/>
        <dbReference type="ChEBI" id="CHEBI:57540"/>
        <dbReference type="ChEBI" id="CHEBI:57945"/>
        <dbReference type="ChEBI" id="CHEBI:65315"/>
        <dbReference type="ChEBI" id="CHEBI:74443"/>
    </reaction>
</comment>
<dbReference type="InterPro" id="IPR004652">
    <property type="entry name" value="DusB-like"/>
</dbReference>
<evidence type="ECO:0000256" key="12">
    <source>
        <dbReference type="PIRNR" id="PIRNR006621"/>
    </source>
</evidence>
<dbReference type="STRING" id="1335048.AKL17_2092"/>
<dbReference type="GO" id="GO:0050660">
    <property type="term" value="F:flavin adenine dinucleotide binding"/>
    <property type="evidence" value="ECO:0007669"/>
    <property type="project" value="InterPro"/>
</dbReference>
<dbReference type="PIRSF" id="PIRSF006621">
    <property type="entry name" value="Dus"/>
    <property type="match status" value="1"/>
</dbReference>
<evidence type="ECO:0000256" key="6">
    <source>
        <dbReference type="ARBA" id="ARBA00022694"/>
    </source>
</evidence>
<gene>
    <name evidence="16" type="ORF">AKL17_2092</name>
</gene>
<keyword evidence="14" id="KW-0547">Nucleotide-binding</keyword>
<evidence type="ECO:0000256" key="2">
    <source>
        <dbReference type="ARBA" id="ARBA00002790"/>
    </source>
</evidence>
<evidence type="ECO:0000256" key="7">
    <source>
        <dbReference type="ARBA" id="ARBA00022857"/>
    </source>
</evidence>
<dbReference type="GO" id="GO:0000049">
    <property type="term" value="F:tRNA binding"/>
    <property type="evidence" value="ECO:0007669"/>
    <property type="project" value="UniProtKB-KW"/>
</dbReference>
<dbReference type="PATRIC" id="fig|1335048.3.peg.2181"/>
<dbReference type="Proteomes" id="UP000076128">
    <property type="component" value="Chromosome"/>
</dbReference>
<feature type="binding site" evidence="14">
    <location>
        <position position="75"/>
    </location>
    <ligand>
        <name>FMN</name>
        <dbReference type="ChEBI" id="CHEBI:58210"/>
    </ligand>
</feature>
<dbReference type="InterPro" id="IPR001269">
    <property type="entry name" value="DUS_fam"/>
</dbReference>
<evidence type="ECO:0000256" key="10">
    <source>
        <dbReference type="ARBA" id="ARBA00048205"/>
    </source>
</evidence>
<evidence type="ECO:0000256" key="1">
    <source>
        <dbReference type="ARBA" id="ARBA00001917"/>
    </source>
</evidence>
<evidence type="ECO:0000313" key="17">
    <source>
        <dbReference type="Proteomes" id="UP000076128"/>
    </source>
</evidence>
<sequence>MSIQVANLSLDPPVMLAPMAGITDLPFRRLVARFGAGLVVSEMVASGEMVTARPSVQARARVDLGLGSAGLTSVQLAGREPGPMAEAARLVAGLGAQIIDINMGCPAKKVTGGLSGSALMRVPDHALRLIEAVVGAVSVPVTLKMRLGWDSDCLNAADLARRAAAAGVRMVVVHGRTRMQFYKGRADWAAIAAVRGAVTIPVVANGDIASVAAARQALAQSGAAGVMVGRGAQGAPWRLAEIAHALHGTPAPAVPYGAARADLVAEHYEAMLGFYGRDLGLRIARKHLGWYADVAGAEPGLRPALMVAPDPAAALALIRSGFAATDAQSEALAEARAEADAERAAA</sequence>
<comment type="cofactor">
    <cofactor evidence="1 12 14">
        <name>FMN</name>
        <dbReference type="ChEBI" id="CHEBI:58210"/>
    </cofactor>
</comment>
<organism evidence="16 17">
    <name type="scientific">Frigidibacter mobilis</name>
    <dbReference type="NCBI Taxonomy" id="1335048"/>
    <lineage>
        <taxon>Bacteria</taxon>
        <taxon>Pseudomonadati</taxon>
        <taxon>Pseudomonadota</taxon>
        <taxon>Alphaproteobacteria</taxon>
        <taxon>Rhodobacterales</taxon>
        <taxon>Paracoccaceae</taxon>
        <taxon>Frigidibacter</taxon>
    </lineage>
</organism>
<dbReference type="SUPFAM" id="SSF51395">
    <property type="entry name" value="FMN-linked oxidoreductases"/>
    <property type="match status" value="1"/>
</dbReference>
<evidence type="ECO:0000256" key="9">
    <source>
        <dbReference type="ARBA" id="ARBA00023002"/>
    </source>
</evidence>
<dbReference type="NCBIfam" id="TIGR00737">
    <property type="entry name" value="nifR3_yhdG"/>
    <property type="match status" value="1"/>
</dbReference>
<keyword evidence="6 12" id="KW-0819">tRNA processing</keyword>
<feature type="binding site" evidence="14">
    <location>
        <position position="144"/>
    </location>
    <ligand>
        <name>FMN</name>
        <dbReference type="ChEBI" id="CHEBI:58210"/>
    </ligand>
</feature>
<feature type="binding site" evidence="14">
    <location>
        <begin position="229"/>
        <end position="230"/>
    </location>
    <ligand>
        <name>FMN</name>
        <dbReference type="ChEBI" id="CHEBI:58210"/>
    </ligand>
</feature>
<feature type="binding site" evidence="14">
    <location>
        <position position="174"/>
    </location>
    <ligand>
        <name>FMN</name>
        <dbReference type="ChEBI" id="CHEBI:58210"/>
    </ligand>
</feature>